<evidence type="ECO:0000313" key="2">
    <source>
        <dbReference type="EMBL" id="MFD3394921.1"/>
    </source>
</evidence>
<feature type="chain" id="PRO_5047266916" evidence="1">
    <location>
        <begin position="23"/>
        <end position="61"/>
    </location>
</feature>
<organism evidence="2 3">
    <name type="scientific">Aquirufa avitistagni</name>
    <dbReference type="NCBI Taxonomy" id="3104728"/>
    <lineage>
        <taxon>Bacteria</taxon>
        <taxon>Pseudomonadati</taxon>
        <taxon>Bacteroidota</taxon>
        <taxon>Cytophagia</taxon>
        <taxon>Cytophagales</taxon>
        <taxon>Flectobacillaceae</taxon>
        <taxon>Aquirufa</taxon>
    </lineage>
</organism>
<dbReference type="Proteomes" id="UP001598138">
    <property type="component" value="Unassembled WGS sequence"/>
</dbReference>
<dbReference type="EMBL" id="JBBKXZ010000003">
    <property type="protein sequence ID" value="MFD3394921.1"/>
    <property type="molecule type" value="Genomic_DNA"/>
</dbReference>
<proteinExistence type="predicted"/>
<accession>A0ABW6DDV9</accession>
<gene>
    <name evidence="2" type="ORF">U0R10_09815</name>
</gene>
<sequence length="61" mass="6826">MKKVIVLWVGALVLGSFVESEAAVVVSTHYSIAKPKVYQKKKGFFSFLKRKKKCKCPPLPS</sequence>
<keyword evidence="1" id="KW-0732">Signal</keyword>
<dbReference type="RefSeq" id="WP_377983793.1">
    <property type="nucleotide sequence ID" value="NZ_JBBKXZ010000003.1"/>
</dbReference>
<feature type="signal peptide" evidence="1">
    <location>
        <begin position="1"/>
        <end position="22"/>
    </location>
</feature>
<evidence type="ECO:0000256" key="1">
    <source>
        <dbReference type="SAM" id="SignalP"/>
    </source>
</evidence>
<reference evidence="2 3" key="1">
    <citation type="submission" date="2024-03" db="EMBL/GenBank/DDBJ databases">
        <title>Aquirufa genome sequencing.</title>
        <authorList>
            <person name="Pitt A."/>
            <person name="Hahn M.W."/>
        </authorList>
    </citation>
    <scope>NUCLEOTIDE SEQUENCE [LARGE SCALE GENOMIC DNA]</scope>
    <source>
        <strain evidence="2 3">OSTEICH-129V</strain>
    </source>
</reference>
<keyword evidence="3" id="KW-1185">Reference proteome</keyword>
<protein>
    <submittedName>
        <fullName evidence="2">Uncharacterized protein</fullName>
    </submittedName>
</protein>
<comment type="caution">
    <text evidence="2">The sequence shown here is derived from an EMBL/GenBank/DDBJ whole genome shotgun (WGS) entry which is preliminary data.</text>
</comment>
<name>A0ABW6DDV9_9BACT</name>
<evidence type="ECO:0000313" key="3">
    <source>
        <dbReference type="Proteomes" id="UP001598138"/>
    </source>
</evidence>